<dbReference type="Gene3D" id="3.40.50.2300">
    <property type="match status" value="1"/>
</dbReference>
<feature type="domain" description="Response regulatory" evidence="9">
    <location>
        <begin position="5"/>
        <end position="123"/>
    </location>
</feature>
<protein>
    <recommendedName>
        <fullName evidence="6">Protein-glutamate methylesterase/protein-glutamine glutaminase</fullName>
        <ecNumber evidence="6">3.1.1.61</ecNumber>
        <ecNumber evidence="6">3.5.1.44</ecNumber>
    </recommendedName>
</protein>
<dbReference type="RefSeq" id="WP_090041809.1">
    <property type="nucleotide sequence ID" value="NZ_FOKI01000019.1"/>
</dbReference>
<dbReference type="PROSITE" id="PS50122">
    <property type="entry name" value="CHEB"/>
    <property type="match status" value="1"/>
</dbReference>
<keyword evidence="2 6" id="KW-0145">Chemotaxis</keyword>
<dbReference type="EC" id="3.1.1.61" evidence="6"/>
<dbReference type="SUPFAM" id="SSF52172">
    <property type="entry name" value="CheY-like"/>
    <property type="match status" value="1"/>
</dbReference>
<dbReference type="GO" id="GO:0006935">
    <property type="term" value="P:chemotaxis"/>
    <property type="evidence" value="ECO:0007669"/>
    <property type="project" value="UniProtKB-UniRule"/>
</dbReference>
<evidence type="ECO:0000256" key="6">
    <source>
        <dbReference type="HAMAP-Rule" id="MF_00099"/>
    </source>
</evidence>
<dbReference type="InterPro" id="IPR011006">
    <property type="entry name" value="CheY-like_superfamily"/>
</dbReference>
<dbReference type="GO" id="GO:0000156">
    <property type="term" value="F:phosphorelay response regulator activity"/>
    <property type="evidence" value="ECO:0007669"/>
    <property type="project" value="InterPro"/>
</dbReference>
<dbReference type="STRING" id="84698.SAMN04488528_101953"/>
<dbReference type="SMART" id="SM00448">
    <property type="entry name" value="REC"/>
    <property type="match status" value="1"/>
</dbReference>
<dbReference type="PANTHER" id="PTHR42872:SF6">
    <property type="entry name" value="PROTEIN-GLUTAMATE METHYLESTERASE_PROTEIN-GLUTAMINE GLUTAMINASE"/>
    <property type="match status" value="1"/>
</dbReference>
<comment type="function">
    <text evidence="4">May play the central regulatory role in sporulation. It may be an element of the effector pathway responsible for the activation of sporulation genes in response to nutritional stress. Spo0A may act in concert with spo0H (a sigma factor) to control the expression of some genes that are critical to the sporulation process.</text>
</comment>
<evidence type="ECO:0000259" key="10">
    <source>
        <dbReference type="PROSITE" id="PS50122"/>
    </source>
</evidence>
<feature type="modified residue" description="4-aspartylphosphate" evidence="6 8">
    <location>
        <position position="56"/>
    </location>
</feature>
<reference evidence="11 12" key="1">
    <citation type="submission" date="2016-10" db="EMBL/GenBank/DDBJ databases">
        <authorList>
            <person name="de Groot N.N."/>
        </authorList>
    </citation>
    <scope>NUCLEOTIDE SEQUENCE [LARGE SCALE GENOMIC DNA]</scope>
    <source>
        <strain evidence="11 12">DSM 12271</strain>
    </source>
</reference>
<dbReference type="OrthoDB" id="9793421at2"/>
<dbReference type="CDD" id="cd17541">
    <property type="entry name" value="REC_CheB-like"/>
    <property type="match status" value="1"/>
</dbReference>
<dbReference type="PANTHER" id="PTHR42872">
    <property type="entry name" value="PROTEIN-GLUTAMATE METHYLESTERASE/PROTEIN-GLUTAMINE GLUTAMINASE"/>
    <property type="match status" value="1"/>
</dbReference>
<dbReference type="CDD" id="cd16432">
    <property type="entry name" value="CheB_Rec"/>
    <property type="match status" value="1"/>
</dbReference>
<proteinExistence type="inferred from homology"/>
<evidence type="ECO:0000313" key="12">
    <source>
        <dbReference type="Proteomes" id="UP000198619"/>
    </source>
</evidence>
<name>A0A1I0ZC49_9CLOT</name>
<evidence type="ECO:0000256" key="2">
    <source>
        <dbReference type="ARBA" id="ARBA00022500"/>
    </source>
</evidence>
<dbReference type="HAMAP" id="MF_00099">
    <property type="entry name" value="CheB_chemtxs"/>
    <property type="match status" value="1"/>
</dbReference>
<dbReference type="EC" id="3.5.1.44" evidence="6"/>
<evidence type="ECO:0000313" key="11">
    <source>
        <dbReference type="EMBL" id="SFB23214.1"/>
    </source>
</evidence>
<keyword evidence="3 6" id="KW-0378">Hydrolase</keyword>
<gene>
    <name evidence="6" type="primary">cheB</name>
    <name evidence="11" type="ORF">SAMN04488528_101953</name>
</gene>
<feature type="active site" evidence="6 7">
    <location>
        <position position="162"/>
    </location>
</feature>
<keyword evidence="6 8" id="KW-0597">Phosphoprotein</keyword>
<dbReference type="EMBL" id="FOKI01000019">
    <property type="protein sequence ID" value="SFB23214.1"/>
    <property type="molecule type" value="Genomic_DNA"/>
</dbReference>
<evidence type="ECO:0000256" key="1">
    <source>
        <dbReference type="ARBA" id="ARBA00022490"/>
    </source>
</evidence>
<evidence type="ECO:0000256" key="7">
    <source>
        <dbReference type="PROSITE-ProRule" id="PRU00050"/>
    </source>
</evidence>
<sequence>MEKIRVLVVDDSALMRRIISDMINQEEDMEVVSVARNGEELLQKIEVLKPDVVTLDVEMPKMNGVQALKELKKRGLETPVIMLSSITTEGACITIECLELGAFDFISKPSGSISLDINKVKNELIQKIKSSYKNKNKVVVKPKTIVRKSLEGSLEAIVIGASTGGPKALTTVITNLPEHLGLPILVVQHMPIGFTRAFSERLNNNSKIRVVEAENGIKIEKDTVYIAQGGSHMEVSLDKKIRLTKDPSIWGVRPAVDKLFISASKVYKNKLMSIVLTGMGKDGANGSIEVKKQGGFTISEDESTCTIYGMPKAAFETGIIDEVLPLGQVLSKIVKSSMK</sequence>
<dbReference type="Pfam" id="PF00072">
    <property type="entry name" value="Response_reg"/>
    <property type="match status" value="1"/>
</dbReference>
<dbReference type="GO" id="GO:0005737">
    <property type="term" value="C:cytoplasm"/>
    <property type="evidence" value="ECO:0007669"/>
    <property type="project" value="UniProtKB-SubCell"/>
</dbReference>
<organism evidence="11 12">
    <name type="scientific">Clostridium frigidicarnis</name>
    <dbReference type="NCBI Taxonomy" id="84698"/>
    <lineage>
        <taxon>Bacteria</taxon>
        <taxon>Bacillati</taxon>
        <taxon>Bacillota</taxon>
        <taxon>Clostridia</taxon>
        <taxon>Eubacteriales</taxon>
        <taxon>Clostridiaceae</taxon>
        <taxon>Clostridium</taxon>
    </lineage>
</organism>
<comment type="domain">
    <text evidence="6">Contains a C-terminal catalytic domain, and an N-terminal region which modulates catalytic activity.</text>
</comment>
<comment type="PTM">
    <text evidence="6">Phosphorylated by CheA. Phosphorylation of the N-terminal regulatory domain activates the methylesterase activity.</text>
</comment>
<dbReference type="InterPro" id="IPR000673">
    <property type="entry name" value="Sig_transdc_resp-reg_Me-estase"/>
</dbReference>
<dbReference type="Pfam" id="PF01339">
    <property type="entry name" value="CheB_methylest"/>
    <property type="match status" value="1"/>
</dbReference>
<accession>A0A1I0ZC49</accession>
<comment type="similarity">
    <text evidence="6">Belongs to the CheB family.</text>
</comment>
<dbReference type="PIRSF" id="PIRSF000876">
    <property type="entry name" value="RR_chemtxs_CheB"/>
    <property type="match status" value="1"/>
</dbReference>
<comment type="subcellular location">
    <subcellularLocation>
        <location evidence="6">Cytoplasm</location>
    </subcellularLocation>
</comment>
<feature type="active site" evidence="6 7">
    <location>
        <position position="189"/>
    </location>
</feature>
<dbReference type="GO" id="GO:0008984">
    <property type="term" value="F:protein-glutamate methylesterase activity"/>
    <property type="evidence" value="ECO:0007669"/>
    <property type="project" value="UniProtKB-UniRule"/>
</dbReference>
<feature type="domain" description="CheB-type methylesterase" evidence="10">
    <location>
        <begin position="150"/>
        <end position="339"/>
    </location>
</feature>
<dbReference type="GO" id="GO:0050568">
    <property type="term" value="F:protein-glutamine glutaminase activity"/>
    <property type="evidence" value="ECO:0007669"/>
    <property type="project" value="UniProtKB-UniRule"/>
</dbReference>
<keyword evidence="1 6" id="KW-0963">Cytoplasm</keyword>
<comment type="catalytic activity">
    <reaction evidence="5 6">
        <text>[protein]-L-glutamate 5-O-methyl ester + H2O = L-glutamyl-[protein] + methanol + H(+)</text>
        <dbReference type="Rhea" id="RHEA:23236"/>
        <dbReference type="Rhea" id="RHEA-COMP:10208"/>
        <dbReference type="Rhea" id="RHEA-COMP:10311"/>
        <dbReference type="ChEBI" id="CHEBI:15377"/>
        <dbReference type="ChEBI" id="CHEBI:15378"/>
        <dbReference type="ChEBI" id="CHEBI:17790"/>
        <dbReference type="ChEBI" id="CHEBI:29973"/>
        <dbReference type="ChEBI" id="CHEBI:82795"/>
        <dbReference type="EC" id="3.1.1.61"/>
    </reaction>
</comment>
<keyword evidence="12" id="KW-1185">Reference proteome</keyword>
<dbReference type="InterPro" id="IPR008248">
    <property type="entry name" value="CheB-like"/>
</dbReference>
<dbReference type="InterPro" id="IPR035909">
    <property type="entry name" value="CheB_C"/>
</dbReference>
<dbReference type="Gene3D" id="3.40.50.180">
    <property type="entry name" value="Methylesterase CheB, C-terminal domain"/>
    <property type="match status" value="1"/>
</dbReference>
<evidence type="ECO:0000256" key="8">
    <source>
        <dbReference type="PROSITE-ProRule" id="PRU00169"/>
    </source>
</evidence>
<dbReference type="NCBIfam" id="NF001965">
    <property type="entry name" value="PRK00742.1"/>
    <property type="match status" value="1"/>
</dbReference>
<dbReference type="PROSITE" id="PS50110">
    <property type="entry name" value="RESPONSE_REGULATORY"/>
    <property type="match status" value="1"/>
</dbReference>
<evidence type="ECO:0000256" key="5">
    <source>
        <dbReference type="ARBA" id="ARBA00048267"/>
    </source>
</evidence>
<comment type="function">
    <text evidence="6">Involved in chemotaxis. Part of a chemotaxis signal transduction system that modulates chemotaxis in response to various stimuli. Catalyzes the demethylation of specific methylglutamate residues introduced into the chemoreceptors (methyl-accepting chemotaxis proteins or MCP) by CheR. Also mediates the irreversible deamidation of specific glutamine residues to glutamic acid.</text>
</comment>
<evidence type="ECO:0000259" key="9">
    <source>
        <dbReference type="PROSITE" id="PS50110"/>
    </source>
</evidence>
<evidence type="ECO:0000256" key="4">
    <source>
        <dbReference type="ARBA" id="ARBA00024867"/>
    </source>
</evidence>
<evidence type="ECO:0000256" key="3">
    <source>
        <dbReference type="ARBA" id="ARBA00022801"/>
    </source>
</evidence>
<dbReference type="AlphaFoldDB" id="A0A1I0ZC49"/>
<feature type="active site" evidence="6 7">
    <location>
        <position position="282"/>
    </location>
</feature>
<dbReference type="InterPro" id="IPR001789">
    <property type="entry name" value="Sig_transdc_resp-reg_receiver"/>
</dbReference>
<dbReference type="Proteomes" id="UP000198619">
    <property type="component" value="Unassembled WGS sequence"/>
</dbReference>
<dbReference type="SUPFAM" id="SSF52738">
    <property type="entry name" value="Methylesterase CheB, C-terminal domain"/>
    <property type="match status" value="1"/>
</dbReference>
<comment type="catalytic activity">
    <reaction evidence="6">
        <text>L-glutaminyl-[protein] + H2O = L-glutamyl-[protein] + NH4(+)</text>
        <dbReference type="Rhea" id="RHEA:16441"/>
        <dbReference type="Rhea" id="RHEA-COMP:10207"/>
        <dbReference type="Rhea" id="RHEA-COMP:10208"/>
        <dbReference type="ChEBI" id="CHEBI:15377"/>
        <dbReference type="ChEBI" id="CHEBI:28938"/>
        <dbReference type="ChEBI" id="CHEBI:29973"/>
        <dbReference type="ChEBI" id="CHEBI:30011"/>
        <dbReference type="EC" id="3.5.1.44"/>
    </reaction>
</comment>